<evidence type="ECO:0000256" key="3">
    <source>
        <dbReference type="ARBA" id="ARBA00022448"/>
    </source>
</evidence>
<evidence type="ECO:0000256" key="10">
    <source>
        <dbReference type="SAM" id="Phobius"/>
    </source>
</evidence>
<evidence type="ECO:0000313" key="14">
    <source>
        <dbReference type="Proteomes" id="UP000515498"/>
    </source>
</evidence>
<reference evidence="11 14" key="3">
    <citation type="submission" date="2020-07" db="EMBL/GenBank/DDBJ databases">
        <title>Draft genome sequence of four isobutane-metabolizing strains capable of cometabolically degrading diverse ether contaminants.</title>
        <authorList>
            <person name="Chen W."/>
            <person name="Faulkner N."/>
            <person name="Smith C."/>
            <person name="Hyman M."/>
        </authorList>
    </citation>
    <scope>NUCLEOTIDE SEQUENCE [LARGE SCALE GENOMIC DNA]</scope>
    <source>
        <strain evidence="11 14">2A</strain>
    </source>
</reference>
<accession>A0A1G4WYL5</accession>
<dbReference type="RefSeq" id="WP_090363269.1">
    <property type="nucleotide sequence ID" value="NZ_CP059894.1"/>
</dbReference>
<dbReference type="Proteomes" id="UP000199707">
    <property type="component" value="Unassembled WGS sequence"/>
</dbReference>
<evidence type="ECO:0000256" key="2">
    <source>
        <dbReference type="ARBA" id="ARBA00007822"/>
    </source>
</evidence>
<dbReference type="AlphaFoldDB" id="A0A1G4WYL5"/>
<evidence type="ECO:0000256" key="5">
    <source>
        <dbReference type="ARBA" id="ARBA00022692"/>
    </source>
</evidence>
<dbReference type="InterPro" id="IPR037185">
    <property type="entry name" value="EmrE-like"/>
</dbReference>
<reference evidence="13" key="1">
    <citation type="submission" date="2016-10" db="EMBL/GenBank/DDBJ databases">
        <authorList>
            <person name="Varghese N."/>
            <person name="Submissions S."/>
        </authorList>
    </citation>
    <scope>NUCLEOTIDE SEQUENCE [LARGE SCALE GENOMIC DNA]</scope>
    <source>
        <strain evidence="13">UNC267MFSha1.1M11</strain>
    </source>
</reference>
<comment type="similarity">
    <text evidence="2">Belongs to the drug/metabolite transporter (DMT) superfamily. Small multidrug resistance (SMR) (TC 2.A.7.1) family. Mmr subfamily.</text>
</comment>
<organism evidence="12 13">
    <name type="scientific">Mycolicibacterium fluoranthenivorans</name>
    <dbReference type="NCBI Taxonomy" id="258505"/>
    <lineage>
        <taxon>Bacteria</taxon>
        <taxon>Bacillati</taxon>
        <taxon>Actinomycetota</taxon>
        <taxon>Actinomycetes</taxon>
        <taxon>Mycobacteriales</taxon>
        <taxon>Mycobacteriaceae</taxon>
        <taxon>Mycolicibacterium</taxon>
    </lineage>
</organism>
<feature type="transmembrane region" description="Helical" evidence="10">
    <location>
        <begin position="30"/>
        <end position="49"/>
    </location>
</feature>
<keyword evidence="8" id="KW-0046">Antibiotic resistance</keyword>
<keyword evidence="5 9" id="KW-0812">Transmembrane</keyword>
<evidence type="ECO:0000256" key="9">
    <source>
        <dbReference type="RuleBase" id="RU003942"/>
    </source>
</evidence>
<name>A0A1G4WYL5_9MYCO</name>
<dbReference type="SUPFAM" id="SSF103481">
    <property type="entry name" value="Multidrug resistance efflux transporter EmrE"/>
    <property type="match status" value="1"/>
</dbReference>
<dbReference type="InterPro" id="IPR000390">
    <property type="entry name" value="Small_drug/metabolite_transptr"/>
</dbReference>
<dbReference type="PANTHER" id="PTHR30561">
    <property type="entry name" value="SMR FAMILY PROTON-DEPENDENT DRUG EFFLUX TRANSPORTER SUGE"/>
    <property type="match status" value="1"/>
</dbReference>
<evidence type="ECO:0000313" key="12">
    <source>
        <dbReference type="EMBL" id="SCX31398.1"/>
    </source>
</evidence>
<feature type="transmembrane region" description="Helical" evidence="10">
    <location>
        <begin position="56"/>
        <end position="76"/>
    </location>
</feature>
<keyword evidence="4" id="KW-1003">Cell membrane</keyword>
<dbReference type="EMBL" id="FMUB01000013">
    <property type="protein sequence ID" value="SCX31398.1"/>
    <property type="molecule type" value="Genomic_DNA"/>
</dbReference>
<gene>
    <name evidence="11" type="ORF">HZU40_11480</name>
    <name evidence="12" type="ORF">SAMN02799620_05325</name>
</gene>
<dbReference type="InterPro" id="IPR045324">
    <property type="entry name" value="Small_multidrug_res"/>
</dbReference>
<keyword evidence="7 10" id="KW-0472">Membrane</keyword>
<dbReference type="STRING" id="1502745.SAMN02799620_05325"/>
<evidence type="ECO:0000313" key="13">
    <source>
        <dbReference type="Proteomes" id="UP000199707"/>
    </source>
</evidence>
<keyword evidence="6 10" id="KW-1133">Transmembrane helix</keyword>
<dbReference type="GO" id="GO:0005886">
    <property type="term" value="C:plasma membrane"/>
    <property type="evidence" value="ECO:0007669"/>
    <property type="project" value="UniProtKB-SubCell"/>
</dbReference>
<dbReference type="GO" id="GO:0046677">
    <property type="term" value="P:response to antibiotic"/>
    <property type="evidence" value="ECO:0007669"/>
    <property type="project" value="UniProtKB-KW"/>
</dbReference>
<evidence type="ECO:0000313" key="11">
    <source>
        <dbReference type="EMBL" id="QNJ94807.1"/>
    </source>
</evidence>
<evidence type="ECO:0000256" key="7">
    <source>
        <dbReference type="ARBA" id="ARBA00023136"/>
    </source>
</evidence>
<evidence type="ECO:0000256" key="8">
    <source>
        <dbReference type="ARBA" id="ARBA00023251"/>
    </source>
</evidence>
<feature type="transmembrane region" description="Helical" evidence="10">
    <location>
        <begin position="82"/>
        <end position="100"/>
    </location>
</feature>
<dbReference type="EMBL" id="CP059894">
    <property type="protein sequence ID" value="QNJ94807.1"/>
    <property type="molecule type" value="Genomic_DNA"/>
</dbReference>
<keyword evidence="3" id="KW-0813">Transport</keyword>
<protein>
    <submittedName>
        <fullName evidence="11">QacE family quaternary ammonium compound efflux SMR transporter</fullName>
    </submittedName>
    <submittedName>
        <fullName evidence="12">Small multidrug resistance pump</fullName>
    </submittedName>
</protein>
<dbReference type="GO" id="GO:0022857">
    <property type="term" value="F:transmembrane transporter activity"/>
    <property type="evidence" value="ECO:0007669"/>
    <property type="project" value="InterPro"/>
</dbReference>
<dbReference type="PANTHER" id="PTHR30561:SF1">
    <property type="entry name" value="MULTIDRUG TRANSPORTER EMRE"/>
    <property type="match status" value="1"/>
</dbReference>
<dbReference type="Proteomes" id="UP000515498">
    <property type="component" value="Chromosome"/>
</dbReference>
<evidence type="ECO:0000256" key="6">
    <source>
        <dbReference type="ARBA" id="ARBA00022989"/>
    </source>
</evidence>
<evidence type="ECO:0000256" key="1">
    <source>
        <dbReference type="ARBA" id="ARBA00004651"/>
    </source>
</evidence>
<proteinExistence type="inferred from homology"/>
<dbReference type="KEGG" id="mflu:HZU40_11480"/>
<sequence length="112" mass="11751">MKRWILLGTAIAFELVGTMALRASQEHRGWLVLAVIGYVCAFLGLMLVLRTGLAIGVAYGIWGAVATAGTAALAAVVFDEPLTWPVVGGIALIIVGVVFVEMGSHSPEEQSI</sequence>
<reference evidence="12" key="2">
    <citation type="submission" date="2016-10" db="EMBL/GenBank/DDBJ databases">
        <authorList>
            <person name="de Groot N.N."/>
        </authorList>
    </citation>
    <scope>NUCLEOTIDE SEQUENCE [LARGE SCALE GENOMIC DNA]</scope>
    <source>
        <strain evidence="12">UNC267MFSha1.1M11</strain>
    </source>
</reference>
<evidence type="ECO:0000256" key="4">
    <source>
        <dbReference type="ARBA" id="ARBA00022475"/>
    </source>
</evidence>
<dbReference type="Gene3D" id="1.10.3730.20">
    <property type="match status" value="1"/>
</dbReference>
<comment type="subcellular location">
    <subcellularLocation>
        <location evidence="1 9">Cell membrane</location>
        <topology evidence="1 9">Multi-pass membrane protein</topology>
    </subcellularLocation>
</comment>
<dbReference type="Pfam" id="PF00893">
    <property type="entry name" value="Multi_Drug_Res"/>
    <property type="match status" value="1"/>
</dbReference>